<gene>
    <name evidence="2" type="ORF">L249_4958</name>
</gene>
<organism evidence="2 3">
    <name type="scientific">Ophiocordyceps polyrhachis-furcata BCC 54312</name>
    <dbReference type="NCBI Taxonomy" id="1330021"/>
    <lineage>
        <taxon>Eukaryota</taxon>
        <taxon>Fungi</taxon>
        <taxon>Dikarya</taxon>
        <taxon>Ascomycota</taxon>
        <taxon>Pezizomycotina</taxon>
        <taxon>Sordariomycetes</taxon>
        <taxon>Hypocreomycetidae</taxon>
        <taxon>Hypocreales</taxon>
        <taxon>Ophiocordycipitaceae</taxon>
        <taxon>Ophiocordyceps</taxon>
    </lineage>
</organism>
<accession>A0A367L3P3</accession>
<reference evidence="2 3" key="1">
    <citation type="journal article" date="2015" name="BMC Genomics">
        <title>Insights from the genome of Ophiocordyceps polyrhachis-furcata to pathogenicity and host specificity in insect fungi.</title>
        <authorList>
            <person name="Wichadakul D."/>
            <person name="Kobmoo N."/>
            <person name="Ingsriswang S."/>
            <person name="Tangphatsornruang S."/>
            <person name="Chantasingh D."/>
            <person name="Luangsa-ard J.J."/>
            <person name="Eurwilaichitr L."/>
        </authorList>
    </citation>
    <scope>NUCLEOTIDE SEQUENCE [LARGE SCALE GENOMIC DNA]</scope>
    <source>
        <strain evidence="2 3">BCC 54312</strain>
    </source>
</reference>
<evidence type="ECO:0000313" key="2">
    <source>
        <dbReference type="EMBL" id="RCI09051.1"/>
    </source>
</evidence>
<evidence type="ECO:0000256" key="1">
    <source>
        <dbReference type="SAM" id="MobiDB-lite"/>
    </source>
</evidence>
<comment type="caution">
    <text evidence="2">The sequence shown here is derived from an EMBL/GenBank/DDBJ whole genome shotgun (WGS) entry which is preliminary data.</text>
</comment>
<name>A0A367L3P3_9HYPO</name>
<dbReference type="EMBL" id="LKCN02000017">
    <property type="protein sequence ID" value="RCI09051.1"/>
    <property type="molecule type" value="Genomic_DNA"/>
</dbReference>
<feature type="region of interest" description="Disordered" evidence="1">
    <location>
        <begin position="75"/>
        <end position="103"/>
    </location>
</feature>
<feature type="compositionally biased region" description="Basic and acidic residues" evidence="1">
    <location>
        <begin position="92"/>
        <end position="103"/>
    </location>
</feature>
<sequence length="170" mass="18812">MYHDGLAVVLSRICEGNGDNGVTMGLSYNVATKKAERTSMLGVVTGLFVRGKRRVSPIFELTKVGSCQGQMWRPNSGGKEATLSRGPCSPFEGDKQVESHEEVSPKAEDVIRTFFLEEEEEEEEEEVVVVVVGYLKGWLCRMAKTIGSEEAVDLQEQLFPSIKGESFNYP</sequence>
<dbReference type="AlphaFoldDB" id="A0A367L3P3"/>
<proteinExistence type="predicted"/>
<keyword evidence="3" id="KW-1185">Reference proteome</keyword>
<protein>
    <submittedName>
        <fullName evidence="2">Uncharacterized protein</fullName>
    </submittedName>
</protein>
<dbReference type="Proteomes" id="UP000253664">
    <property type="component" value="Unassembled WGS sequence"/>
</dbReference>
<evidence type="ECO:0000313" key="3">
    <source>
        <dbReference type="Proteomes" id="UP000253664"/>
    </source>
</evidence>